<dbReference type="NCBIfam" id="NF001138">
    <property type="entry name" value="PRK00143.1"/>
    <property type="match status" value="1"/>
</dbReference>
<dbReference type="SUPFAM" id="SSF52402">
    <property type="entry name" value="Adenine nucleotide alpha hydrolases-like"/>
    <property type="match status" value="1"/>
</dbReference>
<keyword evidence="7" id="KW-1015">Disulfide bond</keyword>
<feature type="site" description="Interaction with tRNA" evidence="9">
    <location>
        <position position="120"/>
    </location>
</feature>
<evidence type="ECO:0000256" key="1">
    <source>
        <dbReference type="ARBA" id="ARBA00022555"/>
    </source>
</evidence>
<keyword evidence="5 9" id="KW-0067">ATP-binding</keyword>
<feature type="binding site" evidence="9">
    <location>
        <position position="119"/>
    </location>
    <ligand>
        <name>ATP</name>
        <dbReference type="ChEBI" id="CHEBI:30616"/>
    </ligand>
</feature>
<feature type="region of interest" description="Interaction with target base in tRNA" evidence="9">
    <location>
        <begin position="90"/>
        <end position="92"/>
    </location>
</feature>
<sequence length="364" mass="38575">MRVVVGLSGGVDSAVAALLALRAGHEVHAVFMRNWVEEDGSCSAGDDLVAAAAVADRLGIDLDVVDLSREYRAQVFAPFLAGYAAGRTPNPDVLCNREIKFGRFLAHARRLGAERVVTGHYARIGPGPSLLRGLDGDKDQSYFLHLLTREQLAAALFPLGGMYKAAVRRLAREAGLPNHDRPDSTGICFIGERDFAGFLGRYLAPRPGPMVTPEGTVVGEHRGLHFYTIGQRQRLGIGGRRGAGGAPWYVAAKRPQDNALVVVQGADHPLLLASALSTGPAHWIAGEPPRLPARLAVQIRHRAPAVPARVREADGGRLEIAFERPVRAAAPGQAAVLYAGETCLGGAEIEAVQTVAAARRAAGA</sequence>
<keyword evidence="6 9" id="KW-0694">RNA-binding</keyword>
<dbReference type="PANTHER" id="PTHR11933:SF5">
    <property type="entry name" value="MITOCHONDRIAL TRNA-SPECIFIC 2-THIOURIDYLASE 1"/>
    <property type="match status" value="1"/>
</dbReference>
<evidence type="ECO:0000313" key="13">
    <source>
        <dbReference type="Proteomes" id="UP000276634"/>
    </source>
</evidence>
<dbReference type="GO" id="GO:0103016">
    <property type="term" value="F:tRNA-uridine 2-sulfurtransferase activity"/>
    <property type="evidence" value="ECO:0007669"/>
    <property type="project" value="UniProtKB-EC"/>
</dbReference>
<dbReference type="GO" id="GO:0000049">
    <property type="term" value="F:tRNA binding"/>
    <property type="evidence" value="ECO:0007669"/>
    <property type="project" value="UniProtKB-KW"/>
</dbReference>
<accession>A0A3N1Y270</accession>
<dbReference type="EMBL" id="RJVI01000002">
    <property type="protein sequence ID" value="ROR32621.1"/>
    <property type="molecule type" value="Genomic_DNA"/>
</dbReference>
<evidence type="ECO:0000256" key="2">
    <source>
        <dbReference type="ARBA" id="ARBA00022679"/>
    </source>
</evidence>
<dbReference type="RefSeq" id="WP_123401537.1">
    <property type="nucleotide sequence ID" value="NZ_RJVI01000002.1"/>
</dbReference>
<feature type="domain" description="tRNA-specific 2-thiouridylase MnmA-like C-terminal" evidence="10">
    <location>
        <begin position="276"/>
        <end position="349"/>
    </location>
</feature>
<keyword evidence="4 9" id="KW-0547">Nucleotide-binding</keyword>
<dbReference type="OrthoDB" id="9800696at2"/>
<dbReference type="Pfam" id="PF03054">
    <property type="entry name" value="tRNA_Me_trans"/>
    <property type="match status" value="1"/>
</dbReference>
<comment type="similarity">
    <text evidence="9">Belongs to the MnmA/TRMU family.</text>
</comment>
<dbReference type="Pfam" id="PF20258">
    <property type="entry name" value="tRNA_Me_trans_C"/>
    <property type="match status" value="1"/>
</dbReference>
<dbReference type="EC" id="2.8.1.13" evidence="9"/>
<name>A0A3N1Y270_9GAMM</name>
<feature type="domain" description="tRNA-specific 2-thiouridylase MnmA-like central" evidence="11">
    <location>
        <begin position="198"/>
        <end position="264"/>
    </location>
</feature>
<dbReference type="GO" id="GO:0002143">
    <property type="term" value="P:tRNA wobble position uridine thiolation"/>
    <property type="evidence" value="ECO:0007669"/>
    <property type="project" value="TreeGrafter"/>
</dbReference>
<evidence type="ECO:0000256" key="3">
    <source>
        <dbReference type="ARBA" id="ARBA00022694"/>
    </source>
</evidence>
<dbReference type="NCBIfam" id="TIGR00420">
    <property type="entry name" value="trmU"/>
    <property type="match status" value="1"/>
</dbReference>
<evidence type="ECO:0000256" key="6">
    <source>
        <dbReference type="ARBA" id="ARBA00022884"/>
    </source>
</evidence>
<dbReference type="Gene3D" id="2.40.30.10">
    <property type="entry name" value="Translation factors"/>
    <property type="match status" value="1"/>
</dbReference>
<keyword evidence="12" id="KW-0489">Methyltransferase</keyword>
<keyword evidence="1 9" id="KW-0820">tRNA-binding</keyword>
<dbReference type="InterPro" id="IPR014729">
    <property type="entry name" value="Rossmann-like_a/b/a_fold"/>
</dbReference>
<comment type="catalytic activity">
    <reaction evidence="8 9">
        <text>S-sulfanyl-L-cysteinyl-[protein] + uridine(34) in tRNA + AH2 + ATP = 2-thiouridine(34) in tRNA + L-cysteinyl-[protein] + A + AMP + diphosphate + H(+)</text>
        <dbReference type="Rhea" id="RHEA:47032"/>
        <dbReference type="Rhea" id="RHEA-COMP:10131"/>
        <dbReference type="Rhea" id="RHEA-COMP:11726"/>
        <dbReference type="Rhea" id="RHEA-COMP:11727"/>
        <dbReference type="Rhea" id="RHEA-COMP:11728"/>
        <dbReference type="ChEBI" id="CHEBI:13193"/>
        <dbReference type="ChEBI" id="CHEBI:15378"/>
        <dbReference type="ChEBI" id="CHEBI:17499"/>
        <dbReference type="ChEBI" id="CHEBI:29950"/>
        <dbReference type="ChEBI" id="CHEBI:30616"/>
        <dbReference type="ChEBI" id="CHEBI:33019"/>
        <dbReference type="ChEBI" id="CHEBI:61963"/>
        <dbReference type="ChEBI" id="CHEBI:65315"/>
        <dbReference type="ChEBI" id="CHEBI:87170"/>
        <dbReference type="ChEBI" id="CHEBI:456215"/>
        <dbReference type="EC" id="2.8.1.13"/>
    </reaction>
</comment>
<feature type="binding site" evidence="9">
    <location>
        <begin position="6"/>
        <end position="13"/>
    </location>
    <ligand>
        <name>ATP</name>
        <dbReference type="ChEBI" id="CHEBI:30616"/>
    </ligand>
</feature>
<comment type="subcellular location">
    <subcellularLocation>
        <location evidence="9">Cytoplasm</location>
    </subcellularLocation>
</comment>
<evidence type="ECO:0000256" key="9">
    <source>
        <dbReference type="HAMAP-Rule" id="MF_00144"/>
    </source>
</evidence>
<dbReference type="PANTHER" id="PTHR11933">
    <property type="entry name" value="TRNA 5-METHYLAMINOMETHYL-2-THIOURIDYLATE -METHYLTRANSFERASE"/>
    <property type="match status" value="1"/>
</dbReference>
<dbReference type="CDD" id="cd01998">
    <property type="entry name" value="MnmA_TRMU-like"/>
    <property type="match status" value="1"/>
</dbReference>
<organism evidence="12 13">
    <name type="scientific">Inmirania thermothiophila</name>
    <dbReference type="NCBI Taxonomy" id="1750597"/>
    <lineage>
        <taxon>Bacteria</taxon>
        <taxon>Pseudomonadati</taxon>
        <taxon>Pseudomonadota</taxon>
        <taxon>Gammaproteobacteria</taxon>
        <taxon>Chromatiales</taxon>
        <taxon>Ectothiorhodospiraceae</taxon>
        <taxon>Inmirania</taxon>
    </lineage>
</organism>
<keyword evidence="13" id="KW-1185">Reference proteome</keyword>
<dbReference type="Gene3D" id="2.30.30.280">
    <property type="entry name" value="Adenine nucleotide alpha hydrolases-like domains"/>
    <property type="match status" value="1"/>
</dbReference>
<comment type="caution">
    <text evidence="9">Lacks conserved residue(s) required for the propagation of feature annotation.</text>
</comment>
<dbReference type="InterPro" id="IPR023382">
    <property type="entry name" value="MnmA-like_central_sf"/>
</dbReference>
<evidence type="ECO:0000256" key="4">
    <source>
        <dbReference type="ARBA" id="ARBA00022741"/>
    </source>
</evidence>
<gene>
    <name evidence="9" type="primary">mnmA</name>
    <name evidence="12" type="ORF">EDC57_1827</name>
</gene>
<comment type="caution">
    <text evidence="12">The sequence shown here is derived from an EMBL/GenBank/DDBJ whole genome shotgun (WGS) entry which is preliminary data.</text>
</comment>
<feature type="site" description="Interaction with tRNA" evidence="9">
    <location>
        <position position="333"/>
    </location>
</feature>
<dbReference type="GO" id="GO:0005524">
    <property type="term" value="F:ATP binding"/>
    <property type="evidence" value="ECO:0007669"/>
    <property type="project" value="UniProtKB-KW"/>
</dbReference>
<dbReference type="AlphaFoldDB" id="A0A3N1Y270"/>
<protein>
    <recommendedName>
        <fullName evidence="9">tRNA-specific 2-thiouridylase MnmA</fullName>
        <ecNumber evidence="9">2.8.1.13</ecNumber>
    </recommendedName>
</protein>
<evidence type="ECO:0000256" key="8">
    <source>
        <dbReference type="ARBA" id="ARBA00051542"/>
    </source>
</evidence>
<dbReference type="InterPro" id="IPR046884">
    <property type="entry name" value="MnmA-like_central"/>
</dbReference>
<comment type="function">
    <text evidence="9">Catalyzes the 2-thiolation of uridine at the wobble position (U34) of tRNA, leading to the formation of s(2)U34.</text>
</comment>
<keyword evidence="3 9" id="KW-0819">tRNA processing</keyword>
<dbReference type="GO" id="GO:0008168">
    <property type="term" value="F:methyltransferase activity"/>
    <property type="evidence" value="ECO:0007669"/>
    <property type="project" value="UniProtKB-KW"/>
</dbReference>
<dbReference type="InterPro" id="IPR046885">
    <property type="entry name" value="MnmA-like_C"/>
</dbReference>
<evidence type="ECO:0000259" key="10">
    <source>
        <dbReference type="Pfam" id="PF20258"/>
    </source>
</evidence>
<evidence type="ECO:0000256" key="5">
    <source>
        <dbReference type="ARBA" id="ARBA00022840"/>
    </source>
</evidence>
<proteinExistence type="inferred from homology"/>
<reference evidence="12 13" key="1">
    <citation type="submission" date="2018-11" db="EMBL/GenBank/DDBJ databases">
        <title>Genomic Encyclopedia of Type Strains, Phase IV (KMG-IV): sequencing the most valuable type-strain genomes for metagenomic binning, comparative biology and taxonomic classification.</title>
        <authorList>
            <person name="Goeker M."/>
        </authorList>
    </citation>
    <scope>NUCLEOTIDE SEQUENCE [LARGE SCALE GENOMIC DNA]</scope>
    <source>
        <strain evidence="12 13">DSM 100275</strain>
    </source>
</reference>
<feature type="active site" description="Nucleophile" evidence="9">
    <location>
        <position position="95"/>
    </location>
</feature>
<feature type="active site" description="Cysteine persulfide intermediate" evidence="9">
    <location>
        <position position="188"/>
    </location>
</feature>
<dbReference type="Gene3D" id="3.40.50.620">
    <property type="entry name" value="HUPs"/>
    <property type="match status" value="1"/>
</dbReference>
<dbReference type="InterPro" id="IPR004506">
    <property type="entry name" value="MnmA-like"/>
</dbReference>
<keyword evidence="2 9" id="KW-0808">Transferase</keyword>
<evidence type="ECO:0000256" key="7">
    <source>
        <dbReference type="ARBA" id="ARBA00023157"/>
    </source>
</evidence>
<feature type="region of interest" description="Interaction with tRNA" evidence="9">
    <location>
        <begin position="138"/>
        <end position="140"/>
    </location>
</feature>
<evidence type="ECO:0000313" key="12">
    <source>
        <dbReference type="EMBL" id="ROR32621.1"/>
    </source>
</evidence>
<evidence type="ECO:0000259" key="11">
    <source>
        <dbReference type="Pfam" id="PF20259"/>
    </source>
</evidence>
<feature type="binding site" evidence="9">
    <location>
        <position position="32"/>
    </location>
    <ligand>
        <name>ATP</name>
        <dbReference type="ChEBI" id="CHEBI:30616"/>
    </ligand>
</feature>
<dbReference type="GO" id="GO:0032259">
    <property type="term" value="P:methylation"/>
    <property type="evidence" value="ECO:0007669"/>
    <property type="project" value="UniProtKB-KW"/>
</dbReference>
<dbReference type="Proteomes" id="UP000276634">
    <property type="component" value="Unassembled WGS sequence"/>
</dbReference>
<dbReference type="Pfam" id="PF20259">
    <property type="entry name" value="tRNA_Me_trans_M"/>
    <property type="match status" value="1"/>
</dbReference>
<dbReference type="GO" id="GO:0005737">
    <property type="term" value="C:cytoplasm"/>
    <property type="evidence" value="ECO:0007669"/>
    <property type="project" value="UniProtKB-SubCell"/>
</dbReference>
<dbReference type="HAMAP" id="MF_00144">
    <property type="entry name" value="tRNA_thiouridyl_MnmA"/>
    <property type="match status" value="1"/>
</dbReference>
<keyword evidence="9" id="KW-0963">Cytoplasm</keyword>
<dbReference type="FunFam" id="2.30.30.280:FF:000001">
    <property type="entry name" value="tRNA-specific 2-thiouridylase MnmA"/>
    <property type="match status" value="1"/>
</dbReference>